<feature type="non-terminal residue" evidence="1">
    <location>
        <position position="1"/>
    </location>
</feature>
<evidence type="ECO:0000313" key="1">
    <source>
        <dbReference type="EMBL" id="TBU62592.1"/>
    </source>
</evidence>
<reference evidence="1 2" key="1">
    <citation type="submission" date="2019-01" db="EMBL/GenBank/DDBJ databases">
        <title>Draft genome sequences of three monokaryotic isolates of the white-rot basidiomycete fungus Dichomitus squalens.</title>
        <authorList>
            <consortium name="DOE Joint Genome Institute"/>
            <person name="Lopez S.C."/>
            <person name="Andreopoulos B."/>
            <person name="Pangilinan J."/>
            <person name="Lipzen A."/>
            <person name="Riley R."/>
            <person name="Ahrendt S."/>
            <person name="Ng V."/>
            <person name="Barry K."/>
            <person name="Daum C."/>
            <person name="Grigoriev I.V."/>
            <person name="Hilden K.S."/>
            <person name="Makela M.R."/>
            <person name="de Vries R.P."/>
        </authorList>
    </citation>
    <scope>NUCLEOTIDE SEQUENCE [LARGE SCALE GENOMIC DNA]</scope>
    <source>
        <strain evidence="1 2">CBS 464.89</strain>
    </source>
</reference>
<gene>
    <name evidence="1" type="ORF">BD310DRAFT_986793</name>
</gene>
<accession>A0A4Q9Q5E1</accession>
<name>A0A4Q9Q5E1_9APHY</name>
<keyword evidence="2" id="KW-1185">Reference proteome</keyword>
<sequence>EGLRSWRIPFRGPRDKYLPALRLWLLGLRLRAGRETKMRGLVFSSPIPLDFFLYGDLYSRKWALARRSRVTYCCRVCYVICESLHRTRWLML</sequence>
<evidence type="ECO:0000313" key="2">
    <source>
        <dbReference type="Proteomes" id="UP000292082"/>
    </source>
</evidence>
<dbReference type="EMBL" id="ML145093">
    <property type="protein sequence ID" value="TBU62592.1"/>
    <property type="molecule type" value="Genomic_DNA"/>
</dbReference>
<proteinExistence type="predicted"/>
<organism evidence="1 2">
    <name type="scientific">Dichomitus squalens</name>
    <dbReference type="NCBI Taxonomy" id="114155"/>
    <lineage>
        <taxon>Eukaryota</taxon>
        <taxon>Fungi</taxon>
        <taxon>Dikarya</taxon>
        <taxon>Basidiomycota</taxon>
        <taxon>Agaricomycotina</taxon>
        <taxon>Agaricomycetes</taxon>
        <taxon>Polyporales</taxon>
        <taxon>Polyporaceae</taxon>
        <taxon>Dichomitus</taxon>
    </lineage>
</organism>
<dbReference type="AlphaFoldDB" id="A0A4Q9Q5E1"/>
<protein>
    <submittedName>
        <fullName evidence="1">Uncharacterized protein</fullName>
    </submittedName>
</protein>
<dbReference type="Proteomes" id="UP000292082">
    <property type="component" value="Unassembled WGS sequence"/>
</dbReference>